<dbReference type="EnsemblPlants" id="evm.model.10.1032">
    <property type="protein sequence ID" value="cds.evm.model.10.1032"/>
    <property type="gene ID" value="evm.TU.10.1032"/>
</dbReference>
<dbReference type="AlphaFoldDB" id="A0A803QI64"/>
<evidence type="ECO:0000313" key="2">
    <source>
        <dbReference type="EnsemblPlants" id="cds.evm.model.10.1032"/>
    </source>
</evidence>
<keyword evidence="3" id="KW-1185">Reference proteome</keyword>
<organism evidence="2 3">
    <name type="scientific">Cannabis sativa</name>
    <name type="common">Hemp</name>
    <name type="synonym">Marijuana</name>
    <dbReference type="NCBI Taxonomy" id="3483"/>
    <lineage>
        <taxon>Eukaryota</taxon>
        <taxon>Viridiplantae</taxon>
        <taxon>Streptophyta</taxon>
        <taxon>Embryophyta</taxon>
        <taxon>Tracheophyta</taxon>
        <taxon>Spermatophyta</taxon>
        <taxon>Magnoliopsida</taxon>
        <taxon>eudicotyledons</taxon>
        <taxon>Gunneridae</taxon>
        <taxon>Pentapetalae</taxon>
        <taxon>rosids</taxon>
        <taxon>fabids</taxon>
        <taxon>Rosales</taxon>
        <taxon>Cannabaceae</taxon>
        <taxon>Cannabis</taxon>
    </lineage>
</organism>
<feature type="region of interest" description="Disordered" evidence="1">
    <location>
        <begin position="1"/>
        <end position="53"/>
    </location>
</feature>
<feature type="compositionally biased region" description="Basic and acidic residues" evidence="1">
    <location>
        <begin position="14"/>
        <end position="23"/>
    </location>
</feature>
<accession>A0A803QI64</accession>
<dbReference type="Gramene" id="evm.model.10.1032">
    <property type="protein sequence ID" value="cds.evm.model.10.1032"/>
    <property type="gene ID" value="evm.TU.10.1032"/>
</dbReference>
<dbReference type="Proteomes" id="UP000596661">
    <property type="component" value="Unassembled WGS sequence"/>
</dbReference>
<proteinExistence type="predicted"/>
<feature type="compositionally biased region" description="Basic and acidic residues" evidence="1">
    <location>
        <begin position="41"/>
        <end position="53"/>
    </location>
</feature>
<evidence type="ECO:0000256" key="1">
    <source>
        <dbReference type="SAM" id="MobiDB-lite"/>
    </source>
</evidence>
<protein>
    <submittedName>
        <fullName evidence="2">Uncharacterized protein</fullName>
    </submittedName>
</protein>
<dbReference type="EMBL" id="UZAU01000814">
    <property type="status" value="NOT_ANNOTATED_CDS"/>
    <property type="molecule type" value="Genomic_DNA"/>
</dbReference>
<evidence type="ECO:0000313" key="3">
    <source>
        <dbReference type="Proteomes" id="UP000596661"/>
    </source>
</evidence>
<name>A0A803QI64_CANSA</name>
<sequence length="80" mass="9223">MENTQHNELVVEEETVHLPRKEPYGSQPQNRPNQGKGPTKRNSERDSQLLEYPPDHGEECWYVLASALRLSIITQPKVDL</sequence>
<reference evidence="2" key="1">
    <citation type="submission" date="2021-03" db="UniProtKB">
        <authorList>
            <consortium name="EnsemblPlants"/>
        </authorList>
    </citation>
    <scope>IDENTIFICATION</scope>
</reference>